<evidence type="ECO:0000259" key="2">
    <source>
        <dbReference type="PROSITE" id="PS50878"/>
    </source>
</evidence>
<comment type="caution">
    <text evidence="3">The sequence shown here is derived from an EMBL/GenBank/DDBJ whole genome shotgun (WGS) entry which is preliminary data.</text>
</comment>
<dbReference type="EMBL" id="CAJEWN010001677">
    <property type="protein sequence ID" value="CAD2199311.1"/>
    <property type="molecule type" value="Genomic_DNA"/>
</dbReference>
<dbReference type="SUPFAM" id="SSF56219">
    <property type="entry name" value="DNase I-like"/>
    <property type="match status" value="1"/>
</dbReference>
<dbReference type="AlphaFoldDB" id="A0A6V7XJ81"/>
<organism evidence="3 4">
    <name type="scientific">Meloidogyne enterolobii</name>
    <name type="common">Root-knot nematode worm</name>
    <name type="synonym">Meloidogyne mayaguensis</name>
    <dbReference type="NCBI Taxonomy" id="390850"/>
    <lineage>
        <taxon>Eukaryota</taxon>
        <taxon>Metazoa</taxon>
        <taxon>Ecdysozoa</taxon>
        <taxon>Nematoda</taxon>
        <taxon>Chromadorea</taxon>
        <taxon>Rhabditida</taxon>
        <taxon>Tylenchina</taxon>
        <taxon>Tylenchomorpha</taxon>
        <taxon>Tylenchoidea</taxon>
        <taxon>Meloidogynidae</taxon>
        <taxon>Meloidogyninae</taxon>
        <taxon>Meloidogyne</taxon>
    </lineage>
</organism>
<dbReference type="SUPFAM" id="SSF56672">
    <property type="entry name" value="DNA/RNA polymerases"/>
    <property type="match status" value="1"/>
</dbReference>
<dbReference type="Pfam" id="PF00078">
    <property type="entry name" value="RVT_1"/>
    <property type="match status" value="1"/>
</dbReference>
<evidence type="ECO:0000256" key="1">
    <source>
        <dbReference type="SAM" id="Coils"/>
    </source>
</evidence>
<dbReference type="InterPro" id="IPR043502">
    <property type="entry name" value="DNA/RNA_pol_sf"/>
</dbReference>
<evidence type="ECO:0000313" key="3">
    <source>
        <dbReference type="EMBL" id="CAD2199311.1"/>
    </source>
</evidence>
<dbReference type="OrthoDB" id="445826at2759"/>
<dbReference type="Proteomes" id="UP000580250">
    <property type="component" value="Unassembled WGS sequence"/>
</dbReference>
<dbReference type="Gene3D" id="3.60.10.10">
    <property type="entry name" value="Endonuclease/exonuclease/phosphatase"/>
    <property type="match status" value="1"/>
</dbReference>
<proteinExistence type="predicted"/>
<protein>
    <recommendedName>
        <fullName evidence="2">Reverse transcriptase domain-containing protein</fullName>
    </recommendedName>
</protein>
<sequence length="1135" mass="133986">MGNAKRPCTSINTDSEIDQTPILTQTQLEQISCNVVQLLTPIIETTIKTLFQQIQQQLNINLPQSEPQQQKTSRWGCPPNLMPPKIKQAAMTIEQLQQPVFDENLKELYKKKSFYAVIERFPELENEEEDLKNIERNVQIVINNKNFKEAKNFEIKRHGIKKQNNYHRIIKVKFSTPAAAHSFINQYRTIHKPTLGGHSPFARRDLTPPELQLQNYLKQQVKEINTKHGNGTASYPFLCETWLTDNTSNESLLTSNSYDFIRVDRLKKRGGGVGVVYKKEIKIINIPTLSISEYNHELLTFDIYSEFKRIRFHLIYRPPNTKLVDDKKFWGLIKKKYKNDLSNIILGDLNFPKINWQEFTLPKDNQNLYFYNTINKLNLNQIIKEPTMYNTSHTLDLIFQNKQLIEKYKIIDDLVLSDHKSIVFEVVFPVEKVNSKEKRKVLLFKKGKYKIINWYLAQYDWYNIFKDKNPSEMAEILNSIITQAIQKFIPFKKFSEKTPMKYPKEIREIIKQKADAWKKLKLREISKDNYKCLEIKCKLQIEKHKNNYLSKKIGSGHIGEIHKLMKRNRFKYAGIPILNESEENDPIVLDIDKANKFRNIFEEIVSGSKNNIQASFEAKDGYQEEIIFEPYIIEKLLKKLPNKLSHSPENINQYFLKKCATPLALPLSILYENTFKTGIVPELWKIAHILPIFKKKGSVNDPKNYRPIALTSPTCRVFERIIANNILEHLNKHKLIAEEQFGFLPKSSCTLQILSSMQDWYNSLDRKIGTDVIYFDFEKAFDKVDHQILIRKLQEIKIDSLTIRWIGNFLSNRSHIVKIGDHFSEPFLPKTGVPQGTVLGPLLFLIYINDLPKHIPKNIKVKLYADDFKLYSEIKTEKDCIELQGAINNAYRWAKNNRLEFSISKVKVLKIYNKIKYNYEINGDKIEEVNNIRDLGIYIDNKLKFDQHVARITKSSFIRLNNILRILPKTLPIDTYVKAFKTYVRPIMEYSTESFSPKLEYLNKQLERPQRSFTRKVLRYKYKYQKISYNERLKRCKLPPTNIRRIRTDLMTTFKIIKGFYKINPEQIFSKPNRNNPRLHRYQIFKKQAKNNHFFSHRIIDRWNKLPKNEIEKINTIPQFKKFLDKILITEDNNL</sequence>
<accession>A0A6V7XJ81</accession>
<name>A0A6V7XJ81_MELEN</name>
<dbReference type="GO" id="GO:0003824">
    <property type="term" value="F:catalytic activity"/>
    <property type="evidence" value="ECO:0007669"/>
    <property type="project" value="InterPro"/>
</dbReference>
<gene>
    <name evidence="3" type="ORF">MENT_LOCUS52690</name>
</gene>
<keyword evidence="1" id="KW-0175">Coiled coil</keyword>
<evidence type="ECO:0000313" key="4">
    <source>
        <dbReference type="Proteomes" id="UP000580250"/>
    </source>
</evidence>
<feature type="domain" description="Reverse transcriptase" evidence="2">
    <location>
        <begin position="673"/>
        <end position="926"/>
    </location>
</feature>
<dbReference type="InterPro" id="IPR005135">
    <property type="entry name" value="Endo/exonuclease/phosphatase"/>
</dbReference>
<dbReference type="InterPro" id="IPR036691">
    <property type="entry name" value="Endo/exonu/phosph_ase_sf"/>
</dbReference>
<dbReference type="PROSITE" id="PS50878">
    <property type="entry name" value="RT_POL"/>
    <property type="match status" value="1"/>
</dbReference>
<dbReference type="Pfam" id="PF14529">
    <property type="entry name" value="Exo_endo_phos_2"/>
    <property type="match status" value="1"/>
</dbReference>
<reference evidence="3 4" key="1">
    <citation type="submission" date="2020-08" db="EMBL/GenBank/DDBJ databases">
        <authorList>
            <person name="Koutsovoulos G."/>
            <person name="Danchin GJ E."/>
        </authorList>
    </citation>
    <scope>NUCLEOTIDE SEQUENCE [LARGE SCALE GENOMIC DNA]</scope>
</reference>
<feature type="coiled-coil region" evidence="1">
    <location>
        <begin position="124"/>
        <end position="151"/>
    </location>
</feature>
<dbReference type="PRINTS" id="PR01345">
    <property type="entry name" value="CERVTRCPTASE"/>
</dbReference>
<dbReference type="InterPro" id="IPR000477">
    <property type="entry name" value="RT_dom"/>
</dbReference>
<dbReference type="CDD" id="cd01650">
    <property type="entry name" value="RT_nLTR_like"/>
    <property type="match status" value="1"/>
</dbReference>
<dbReference type="PANTHER" id="PTHR33332">
    <property type="entry name" value="REVERSE TRANSCRIPTASE DOMAIN-CONTAINING PROTEIN"/>
    <property type="match status" value="1"/>
</dbReference>